<dbReference type="InterPro" id="IPR042001">
    <property type="entry name" value="Sortase_F"/>
</dbReference>
<dbReference type="InterPro" id="IPR005754">
    <property type="entry name" value="Sortase"/>
</dbReference>
<keyword evidence="1" id="KW-0378">Hydrolase</keyword>
<reference evidence="2" key="1">
    <citation type="submission" date="2020-02" db="EMBL/GenBank/DDBJ databases">
        <authorList>
            <person name="Meier V. D."/>
        </authorList>
    </citation>
    <scope>NUCLEOTIDE SEQUENCE</scope>
    <source>
        <strain evidence="2">AVDCRST_MAG18</strain>
    </source>
</reference>
<dbReference type="SUPFAM" id="SSF63817">
    <property type="entry name" value="Sortase"/>
    <property type="match status" value="1"/>
</dbReference>
<dbReference type="GO" id="GO:0016787">
    <property type="term" value="F:hydrolase activity"/>
    <property type="evidence" value="ECO:0007669"/>
    <property type="project" value="UniProtKB-KW"/>
</dbReference>
<dbReference type="EMBL" id="CADCWN010000295">
    <property type="protein sequence ID" value="CAA9585328.1"/>
    <property type="molecule type" value="Genomic_DNA"/>
</dbReference>
<name>A0A6J4VWW4_9BACT</name>
<evidence type="ECO:0008006" key="3">
    <source>
        <dbReference type="Google" id="ProtNLM"/>
    </source>
</evidence>
<dbReference type="Gene3D" id="2.40.260.10">
    <property type="entry name" value="Sortase"/>
    <property type="match status" value="1"/>
</dbReference>
<organism evidence="2">
    <name type="scientific">uncultured Thermomicrobiales bacterium</name>
    <dbReference type="NCBI Taxonomy" id="1645740"/>
    <lineage>
        <taxon>Bacteria</taxon>
        <taxon>Pseudomonadati</taxon>
        <taxon>Thermomicrobiota</taxon>
        <taxon>Thermomicrobia</taxon>
        <taxon>Thermomicrobiales</taxon>
        <taxon>environmental samples</taxon>
    </lineage>
</organism>
<dbReference type="Pfam" id="PF04203">
    <property type="entry name" value="Sortase"/>
    <property type="match status" value="1"/>
</dbReference>
<evidence type="ECO:0000313" key="2">
    <source>
        <dbReference type="EMBL" id="CAA9585328.1"/>
    </source>
</evidence>
<dbReference type="AlphaFoldDB" id="A0A6J4VWW4"/>
<accession>A0A6J4VWW4</accession>
<protein>
    <recommendedName>
        <fullName evidence="3">Peptidase C60, sortase A and B</fullName>
    </recommendedName>
</protein>
<dbReference type="CDD" id="cd05829">
    <property type="entry name" value="Sortase_F"/>
    <property type="match status" value="1"/>
</dbReference>
<proteinExistence type="predicted"/>
<sequence length="379" mass="42081">MRRFLVPAALVVLLLGGLVPLAPLGPRPLAAAPYCFPQNNRCLDGAFREFWQAHGGLEILGLPISQSFIDERGLIVQYYERAILEWHPEQPAEYQVLLTRLGDTRLGKRPERTAPAKAPCLPPDCATLAETGHTLRGAFLQYWWANGGLAVFGFPLTEEFVERNQADGKEYVVQYFERNRFEYHPESADPRYRVLLGLLGAETWRTQPTLATKPAVPVPDYARVVGLPQRLAIPNIGVDAAVESVGVDATNTMETPRDPFGVGWYRLGARPGQRGNAVIAGHVDYAGIGPVVFWDVRFLVPGAEIFVTDDAGLRWRFLVSKLESYPVEQFPGEQVFGGTDETNLNLISCVGDFDPITASYTQRIVIYSRWDGVVPKATR</sequence>
<gene>
    <name evidence="2" type="ORF">AVDCRST_MAG18-3746</name>
</gene>
<dbReference type="InterPro" id="IPR023365">
    <property type="entry name" value="Sortase_dom-sf"/>
</dbReference>
<evidence type="ECO:0000256" key="1">
    <source>
        <dbReference type="ARBA" id="ARBA00022801"/>
    </source>
</evidence>